<evidence type="ECO:0000256" key="4">
    <source>
        <dbReference type="SAM" id="MobiDB-lite"/>
    </source>
</evidence>
<dbReference type="GO" id="GO:0016052">
    <property type="term" value="P:carbohydrate catabolic process"/>
    <property type="evidence" value="ECO:0007669"/>
    <property type="project" value="TreeGrafter"/>
</dbReference>
<dbReference type="PANTHER" id="PTHR13794">
    <property type="entry name" value="ENOLASE SUPERFAMILY, MANDELATE RACEMASE"/>
    <property type="match status" value="1"/>
</dbReference>
<evidence type="ECO:0000256" key="2">
    <source>
        <dbReference type="ARBA" id="ARBA00022723"/>
    </source>
</evidence>
<keyword evidence="2" id="KW-0479">Metal-binding</keyword>
<dbReference type="EMBL" id="QOIP01000014">
    <property type="protein sequence ID" value="RLU14807.1"/>
    <property type="molecule type" value="Genomic_DNA"/>
</dbReference>
<dbReference type="Pfam" id="PF13378">
    <property type="entry name" value="MR_MLE_C"/>
    <property type="match status" value="2"/>
</dbReference>
<dbReference type="InterPro" id="IPR046945">
    <property type="entry name" value="RHMD-like"/>
</dbReference>
<dbReference type="InterPro" id="IPR029065">
    <property type="entry name" value="Enolase_C-like"/>
</dbReference>
<dbReference type="SUPFAM" id="SSF54826">
    <property type="entry name" value="Enolase N-terminal domain-like"/>
    <property type="match status" value="1"/>
</dbReference>
<comment type="caution">
    <text evidence="6">The sequence shown here is derived from an EMBL/GenBank/DDBJ whole genome shotgun (WGS) entry which is preliminary data.</text>
</comment>
<dbReference type="AlphaFoldDB" id="A0A3L8D2S7"/>
<dbReference type="Gene3D" id="3.30.390.10">
    <property type="entry name" value="Enolase-like, N-terminal domain"/>
    <property type="match status" value="1"/>
</dbReference>
<dbReference type="SFLD" id="SFLDS00001">
    <property type="entry name" value="Enolase"/>
    <property type="match status" value="1"/>
</dbReference>
<dbReference type="InterPro" id="IPR029017">
    <property type="entry name" value="Enolase-like_N"/>
</dbReference>
<dbReference type="InterPro" id="IPR013342">
    <property type="entry name" value="Mandelate_racemase_C"/>
</dbReference>
<keyword evidence="3" id="KW-0460">Magnesium</keyword>
<evidence type="ECO:0000313" key="6">
    <source>
        <dbReference type="EMBL" id="RLU14807.1"/>
    </source>
</evidence>
<feature type="compositionally biased region" description="Basic and acidic residues" evidence="4">
    <location>
        <begin position="593"/>
        <end position="616"/>
    </location>
</feature>
<organism evidence="6 7">
    <name type="scientific">Ooceraea biroi</name>
    <name type="common">Clonal raider ant</name>
    <name type="synonym">Cerapachys biroi</name>
    <dbReference type="NCBI Taxonomy" id="2015173"/>
    <lineage>
        <taxon>Eukaryota</taxon>
        <taxon>Metazoa</taxon>
        <taxon>Ecdysozoa</taxon>
        <taxon>Arthropoda</taxon>
        <taxon>Hexapoda</taxon>
        <taxon>Insecta</taxon>
        <taxon>Pterygota</taxon>
        <taxon>Neoptera</taxon>
        <taxon>Endopterygota</taxon>
        <taxon>Hymenoptera</taxon>
        <taxon>Apocrita</taxon>
        <taxon>Aculeata</taxon>
        <taxon>Formicoidea</taxon>
        <taxon>Formicidae</taxon>
        <taxon>Dorylinae</taxon>
        <taxon>Ooceraea</taxon>
    </lineage>
</organism>
<name>A0A3L8D2S7_OOCBI</name>
<dbReference type="SUPFAM" id="SSF51604">
    <property type="entry name" value="Enolase C-terminal domain-like"/>
    <property type="match status" value="2"/>
</dbReference>
<dbReference type="Gene3D" id="3.20.20.120">
    <property type="entry name" value="Enolase-like C-terminal domain"/>
    <property type="match status" value="2"/>
</dbReference>
<dbReference type="GO" id="GO:0009063">
    <property type="term" value="P:amino acid catabolic process"/>
    <property type="evidence" value="ECO:0007669"/>
    <property type="project" value="InterPro"/>
</dbReference>
<evidence type="ECO:0000313" key="7">
    <source>
        <dbReference type="Proteomes" id="UP000279307"/>
    </source>
</evidence>
<evidence type="ECO:0000259" key="5">
    <source>
        <dbReference type="SMART" id="SM00922"/>
    </source>
</evidence>
<dbReference type="GO" id="GO:0000287">
    <property type="term" value="F:magnesium ion binding"/>
    <property type="evidence" value="ECO:0007669"/>
    <property type="project" value="TreeGrafter"/>
</dbReference>
<proteinExistence type="predicted"/>
<dbReference type="SMART" id="SM00922">
    <property type="entry name" value="MR_MLE"/>
    <property type="match status" value="1"/>
</dbReference>
<comment type="cofactor">
    <cofactor evidence="1">
        <name>Mg(2+)</name>
        <dbReference type="ChEBI" id="CHEBI:18420"/>
    </cofactor>
</comment>
<evidence type="ECO:0000256" key="3">
    <source>
        <dbReference type="ARBA" id="ARBA00022842"/>
    </source>
</evidence>
<dbReference type="GO" id="GO:0016836">
    <property type="term" value="F:hydro-lyase activity"/>
    <property type="evidence" value="ECO:0007669"/>
    <property type="project" value="TreeGrafter"/>
</dbReference>
<dbReference type="InterPro" id="IPR036849">
    <property type="entry name" value="Enolase-like_C_sf"/>
</dbReference>
<dbReference type="OrthoDB" id="7662630at2759"/>
<dbReference type="Proteomes" id="UP000279307">
    <property type="component" value="Chromosome 14"/>
</dbReference>
<protein>
    <recommendedName>
        <fullName evidence="5">Mandelate racemase/muconate lactonizing enzyme C-terminal domain-containing protein</fullName>
    </recommendedName>
</protein>
<gene>
    <name evidence="6" type="ORF">DMN91_012694</name>
</gene>
<dbReference type="SFLD" id="SFLDG00179">
    <property type="entry name" value="mandelate_racemase"/>
    <property type="match status" value="1"/>
</dbReference>
<dbReference type="InterPro" id="IPR018110">
    <property type="entry name" value="Mandel_Rmase/mucon_lact_enz_CS"/>
</dbReference>
<feature type="domain" description="Mandelate racemase/muconate lactonizing enzyme C-terminal" evidence="5">
    <location>
        <begin position="174"/>
        <end position="270"/>
    </location>
</feature>
<sequence length="616" mass="71164">MEHPDPDYSCTYVVLKTNQQRYKGYGLTFTLGRGNEIVAEACHSLFPLVKGHTTTKIYSGFGIFWRKLTSDSQLRWIGPEKGVVHLATAAIVNALWDLWARIEDKPVWKLLVDMTPDELVSTMDFRYIRDTVTEEYVKGKLKQNEPRKKELEETIRQTGYPAYTTQAGWLGYTDEKVEELCRKSVQDGFKGFKLKVGRNLADDMRRCKIVREVIGYENKLMLDANQVWDVDEAITWMEMLAKYSPFWIEEPTSPDDALGHAEIRKKLKTHDIGIASGEMCANRIVFKQFLKCNGMDFCQVDAARIGGVNELLAVYFMAEKAGVPVCPHTGGVGLSEMILHLQIWDYICLSQTDENRMIEYVDQQHEHFRYPNEASHGVYQVPMAPGYSTELKQESIQDFIYSTKEALHPDDVVGYDNKEFEKLKGITLAGGETYGNCVEIKQVLEKHTFNFLKISLARLAINDALAAYFMAKKNETPICPHTGGLGLCEMAQHLQMWDFICLSQSTQNRLIEFIDYKHGYFVNPVHIINGRYMPPTLPGYSTMFKQKVIERWSYPSGSRWRHLFHLGFPTYFQRKKQQEEKGERKCRRGFPTRKSENKQTEREKKEETQETEEKIK</sequence>
<feature type="region of interest" description="Disordered" evidence="4">
    <location>
        <begin position="575"/>
        <end position="616"/>
    </location>
</feature>
<evidence type="ECO:0000256" key="1">
    <source>
        <dbReference type="ARBA" id="ARBA00001946"/>
    </source>
</evidence>
<reference evidence="6 7" key="1">
    <citation type="journal article" date="2018" name="Genome Res.">
        <title>The genomic architecture and molecular evolution of ant odorant receptors.</title>
        <authorList>
            <person name="McKenzie S.K."/>
            <person name="Kronauer D.J.C."/>
        </authorList>
    </citation>
    <scope>NUCLEOTIDE SEQUENCE [LARGE SCALE GENOMIC DNA]</scope>
    <source>
        <strain evidence="6">Clonal line C1</strain>
    </source>
</reference>
<dbReference type="PROSITE" id="PS00909">
    <property type="entry name" value="MR_MLE_2"/>
    <property type="match status" value="1"/>
</dbReference>
<dbReference type="PANTHER" id="PTHR13794:SF58">
    <property type="entry name" value="MITOCHONDRIAL ENOLASE SUPERFAMILY MEMBER 1"/>
    <property type="match status" value="1"/>
</dbReference>
<accession>A0A3L8D2S7</accession>